<accession>A0A4P9ZB03</accession>
<sequence length="1193" mass="130266">MATPAEIIAARINGLDLTLAEKAPASMTVQSKKPTVRSINDESAFPVLGGGARAANGVSFLSSWGPSLNGSPVPVSVGPKPSAMLVTSIVQEAFSLDAEDQLNVARPEFVKILTEIKKQTSAGIECTSSQHTKKRTFLISGKPEQVKLAKRLVIKKLSKPIVVSFAIPAKVRAKVIGTQGRNLKPIIQQTEVKVDIGSLDKSVSPEVDDDDDLFSLTVKVVLEGDAESCKQAKNLIMAIVREETKNAKTKIVVSNELMPFVAGAVGPLSTKYQGIDITVPPFNSASRSVIILGEREALIAARDEINKTFADFQSKLVTELVNIPKLKHQFLPVEQVLEEDGVYIKVHADGEGDVEFIGEKHKIPSAMEKARQTTSQYKVESMDMSKAHKGNLAHVRAVAAMLNKYGVFEQIGNENNVKIYGPSNAYLSDETQNLIPLDIIAKADDVQAIKSTRRAIVAAVNALAPSATKVVSDIDSFFLASAAEVLNAFSGPKYVILNNTIILFDVSESTSGEDFQDFEDFEKPSHDVLVETNSALDPFRSLQEKLVTEVIEVASADQKDISGPNGSTLKAILALVDRGSVQVQLHSNATGKSADEVYIKGFESEVAKFKNEISLILAEIFEHSATGGYVALVNVPAFILARIIGKGGANLNALEEEFDVEINVPEERKGLDKNDKSILSEIQIKGLKRNANAAKAKVAALAKKLADDTLVRLRIENKFHKRIMGPAFSSINRLREKYNVVIRFPSGNGSTFSDVPLNQDEVTIRGPSRNVTKAQEELLQLYQFEKENGFKASLQIPKAVIGRVIGKNGENIKDISDATGAELFFRERKEEGEFAEVDIIGSKAGLKEATEKVNAIIDEIENTITRTLKVDHKYMRDIVGQNGSTLRDLINKAGGDSLPRQQYAKLVAIPSNNSESDEIFFKGDKTIVEKLIKGVEALVAEKKAAVTENYELAKEKQRLLVGSFGSIRRSLQEEFGVQLNIPKPDEKSNTIQLIGLPEKIEKLKVRIAELTKDNWNVSIDVPLAYHALVSDRGSLFSTLRLSHNVEVSHGKFNRKAFKALDAIPPAPPAETIGGDEATKFTTAPLEQPKEDDEIIPWRLIGSEEDTIAAAKIIEDRLARAKSATTAAWLYSSTPSAHFPKIIGPQGAKIKKLRASTGCFITVPRDSHKYKNDVYFVGTEESLNKAKDQVQKLL</sequence>
<dbReference type="InterPro" id="IPR004088">
    <property type="entry name" value="KH_dom_type_1"/>
</dbReference>
<dbReference type="Pfam" id="PF00013">
    <property type="entry name" value="KH_1"/>
    <property type="match status" value="6"/>
</dbReference>
<keyword evidence="2 3" id="KW-0694">RNA-binding</keyword>
<feature type="domain" description="K Homology" evidence="4">
    <location>
        <begin position="627"/>
        <end position="703"/>
    </location>
</feature>
<dbReference type="InterPro" id="IPR004087">
    <property type="entry name" value="KH_dom"/>
</dbReference>
<feature type="domain" description="K Homology" evidence="4">
    <location>
        <begin position="788"/>
        <end position="858"/>
    </location>
</feature>
<evidence type="ECO:0000313" key="5">
    <source>
        <dbReference type="EMBL" id="RKP29997.1"/>
    </source>
</evidence>
<feature type="domain" description="K Homology" evidence="4">
    <location>
        <begin position="862"/>
        <end position="940"/>
    </location>
</feature>
<dbReference type="Pfam" id="PF24668">
    <property type="entry name" value="KH_Vigilin"/>
    <property type="match status" value="1"/>
</dbReference>
<dbReference type="EMBL" id="ML004469">
    <property type="protein sequence ID" value="RKP29997.1"/>
    <property type="molecule type" value="Genomic_DNA"/>
</dbReference>
<evidence type="ECO:0000313" key="6">
    <source>
        <dbReference type="Proteomes" id="UP000268321"/>
    </source>
</evidence>
<dbReference type="Gene3D" id="3.30.1370.10">
    <property type="entry name" value="K Homology domain, type 1"/>
    <property type="match status" value="8"/>
</dbReference>
<name>A0A4P9ZB03_9ASCO</name>
<organism evidence="5 6">
    <name type="scientific">Metschnikowia bicuspidata</name>
    <dbReference type="NCBI Taxonomy" id="27322"/>
    <lineage>
        <taxon>Eukaryota</taxon>
        <taxon>Fungi</taxon>
        <taxon>Dikarya</taxon>
        <taxon>Ascomycota</taxon>
        <taxon>Saccharomycotina</taxon>
        <taxon>Pichiomycetes</taxon>
        <taxon>Metschnikowiaceae</taxon>
        <taxon>Metschnikowia</taxon>
    </lineage>
</organism>
<evidence type="ECO:0000256" key="3">
    <source>
        <dbReference type="PROSITE-ProRule" id="PRU00117"/>
    </source>
</evidence>
<evidence type="ECO:0000259" key="4">
    <source>
        <dbReference type="SMART" id="SM00322"/>
    </source>
</evidence>
<feature type="domain" description="K Homology" evidence="4">
    <location>
        <begin position="159"/>
        <end position="241"/>
    </location>
</feature>
<dbReference type="InterPro" id="IPR057778">
    <property type="entry name" value="KH_Vigilin_N"/>
</dbReference>
<dbReference type="AlphaFoldDB" id="A0A4P9ZB03"/>
<dbReference type="PANTHER" id="PTHR10288">
    <property type="entry name" value="KH DOMAIN CONTAINING RNA BINDING PROTEIN"/>
    <property type="match status" value="1"/>
</dbReference>
<gene>
    <name evidence="5" type="ORF">METBISCDRAFT_23741</name>
</gene>
<dbReference type="SUPFAM" id="SSF54791">
    <property type="entry name" value="Eukaryotic type KH-domain (KH-domain type I)"/>
    <property type="match status" value="8"/>
</dbReference>
<keyword evidence="6" id="KW-1185">Reference proteome</keyword>
<dbReference type="Proteomes" id="UP000268321">
    <property type="component" value="Unassembled WGS sequence"/>
</dbReference>
<feature type="domain" description="K Homology" evidence="4">
    <location>
        <begin position="1121"/>
        <end position="1193"/>
    </location>
</feature>
<feature type="domain" description="K Homology" evidence="4">
    <location>
        <begin position="707"/>
        <end position="783"/>
    </location>
</feature>
<evidence type="ECO:0000256" key="1">
    <source>
        <dbReference type="ARBA" id="ARBA00022737"/>
    </source>
</evidence>
<feature type="domain" description="K Homology" evidence="4">
    <location>
        <begin position="944"/>
        <end position="1012"/>
    </location>
</feature>
<dbReference type="PROSITE" id="PS50084">
    <property type="entry name" value="KH_TYPE_1"/>
    <property type="match status" value="7"/>
</dbReference>
<proteinExistence type="predicted"/>
<dbReference type="CDD" id="cd22450">
    <property type="entry name" value="KH-I_ScSCP160_rpt5"/>
    <property type="match status" value="1"/>
</dbReference>
<dbReference type="SMART" id="SM00322">
    <property type="entry name" value="KH"/>
    <property type="match status" value="9"/>
</dbReference>
<feature type="domain" description="K Homology" evidence="4">
    <location>
        <begin position="545"/>
        <end position="618"/>
    </location>
</feature>
<dbReference type="GO" id="GO:0003723">
    <property type="term" value="F:RNA binding"/>
    <property type="evidence" value="ECO:0007669"/>
    <property type="project" value="UniProtKB-UniRule"/>
</dbReference>
<evidence type="ECO:0000256" key="2">
    <source>
        <dbReference type="ARBA" id="ARBA00022884"/>
    </source>
</evidence>
<keyword evidence="1" id="KW-0677">Repeat</keyword>
<feature type="domain" description="K Homology" evidence="4">
    <location>
        <begin position="88"/>
        <end position="158"/>
    </location>
</feature>
<dbReference type="InterPro" id="IPR036612">
    <property type="entry name" value="KH_dom_type_1_sf"/>
</dbReference>
<protein>
    <recommendedName>
        <fullName evidence="4">K Homology domain-containing protein</fullName>
    </recommendedName>
</protein>
<reference evidence="6" key="1">
    <citation type="journal article" date="2018" name="Nat. Microbiol.">
        <title>Leveraging single-cell genomics to expand the fungal tree of life.</title>
        <authorList>
            <person name="Ahrendt S.R."/>
            <person name="Quandt C.A."/>
            <person name="Ciobanu D."/>
            <person name="Clum A."/>
            <person name="Salamov A."/>
            <person name="Andreopoulos B."/>
            <person name="Cheng J.F."/>
            <person name="Woyke T."/>
            <person name="Pelin A."/>
            <person name="Henrissat B."/>
            <person name="Reynolds N.K."/>
            <person name="Benny G.L."/>
            <person name="Smith M.E."/>
            <person name="James T.Y."/>
            <person name="Grigoriev I.V."/>
        </authorList>
    </citation>
    <scope>NUCLEOTIDE SEQUENCE [LARGE SCALE GENOMIC DNA]</scope>
    <source>
        <strain evidence="6">Baker2002</strain>
    </source>
</reference>
<dbReference type="OrthoDB" id="10027144at2759"/>